<accession>A0AA90NP35</accession>
<feature type="transmembrane region" description="Helical" evidence="1">
    <location>
        <begin position="553"/>
        <end position="573"/>
    </location>
</feature>
<keyword evidence="1" id="KW-1133">Transmembrane helix</keyword>
<keyword evidence="1" id="KW-0472">Membrane</keyword>
<protein>
    <submittedName>
        <fullName evidence="2">Uncharacterized protein</fullName>
    </submittedName>
</protein>
<proteinExistence type="predicted"/>
<evidence type="ECO:0000313" key="3">
    <source>
        <dbReference type="Proteomes" id="UP001178148"/>
    </source>
</evidence>
<dbReference type="EMBL" id="JASXSV010000001">
    <property type="protein sequence ID" value="MDP0587839.1"/>
    <property type="molecule type" value="Genomic_DNA"/>
</dbReference>
<gene>
    <name evidence="2" type="ORF">QS748_00960</name>
</gene>
<dbReference type="AlphaFoldDB" id="A0AA90NP35"/>
<sequence length="673" mass="77914">MPKINQGRNNNFSTQYTPEKECALTSTKSMIKSFFSRISEYKSEQNKNKNISLFNKSYKSQLWSLLLKRKISPTLNLTYSKYCKSSKKLASNDNTASNNDRNRILCQAKHLVGAYSQTLNREWTISDFGLTQNETIRLLGTYSFALKRSFSHNDLKLSSYTLPSPDIDPDIDQSMPANVTPLSESKAESTDTGDIFQYNQSMGIDKPTNYLSFKKTTKKILSKIFNNIFSAQKRLNKVRIRSRNIMKATDVQTRWKNINITTKQMKKQMDKNQFSDLASLCFLEREQSEDYLFNNESLNNARIKQILSADKEYLSDDRLQKICSNIVSLMQGTSKEKEQQLEWLKNFSTLDNHKNNDSFFDNKQINNAKKILSHYGINLSFRHDRFLGRFRPNSKTNFHRIKINNKKLHQVLQHKNKLPKVKLMKELLNTHEKNINALGRLKNYDINKIRHHLFDRNIKLIAGFLNIIPFISVADALKSYAYKRITNYRKTTKKLADRRIHESLDKLPELLLESTEKDEIEKQLKQVKQLKIQHSNIKQQQSIANSTIHATSFIASTPLLLTGIVGSLINFFVSVLAKKTTLSAGAINRSRKDTYLRNNHQYTTVKDIYQNYKKLYLSAKKQNDTDKMKAIATLVKIGFGIDHDTLDTLVNSNLIENNQFKLSFSYTDDLSNT</sequence>
<dbReference type="Proteomes" id="UP001178148">
    <property type="component" value="Unassembled WGS sequence"/>
</dbReference>
<evidence type="ECO:0000256" key="1">
    <source>
        <dbReference type="SAM" id="Phobius"/>
    </source>
</evidence>
<evidence type="ECO:0000313" key="2">
    <source>
        <dbReference type="EMBL" id="MDP0587839.1"/>
    </source>
</evidence>
<reference evidence="2 3" key="1">
    <citation type="journal article" date="2023" name="bioRxiv">
        <title>An intranuclear bacterial parasite of deep-sea mussels expresses apoptosis inhibitors acquired from its host.</title>
        <authorList>
            <person name="Gonzalez Porras M.A."/>
            <person name="Assie A."/>
            <person name="Tietjen M."/>
            <person name="Violette M."/>
            <person name="Kleiner M."/>
            <person name="Gruber-Vodicka H."/>
            <person name="Dubilier N."/>
            <person name="Leisch N."/>
        </authorList>
    </citation>
    <scope>NUCLEOTIDE SEQUENCE [LARGE SCALE GENOMIC DNA]</scope>
    <source>
        <strain evidence="2">IAP13</strain>
    </source>
</reference>
<name>A0AA90NP35_9GAMM</name>
<keyword evidence="1" id="KW-0812">Transmembrane</keyword>
<organism evidence="2 3">
    <name type="scientific">Candidatus Endonucleibacter bathymodioli</name>
    <dbReference type="NCBI Taxonomy" id="539814"/>
    <lineage>
        <taxon>Bacteria</taxon>
        <taxon>Pseudomonadati</taxon>
        <taxon>Pseudomonadota</taxon>
        <taxon>Gammaproteobacteria</taxon>
        <taxon>Oceanospirillales</taxon>
        <taxon>Endozoicomonadaceae</taxon>
        <taxon>Candidatus Endonucleibacter</taxon>
    </lineage>
</organism>
<keyword evidence="3" id="KW-1185">Reference proteome</keyword>
<comment type="caution">
    <text evidence="2">The sequence shown here is derived from an EMBL/GenBank/DDBJ whole genome shotgun (WGS) entry which is preliminary data.</text>
</comment>